<evidence type="ECO:0000313" key="3">
    <source>
        <dbReference type="Proteomes" id="UP001470230"/>
    </source>
</evidence>
<dbReference type="InterPro" id="IPR011990">
    <property type="entry name" value="TPR-like_helical_dom_sf"/>
</dbReference>
<name>A0ABR2JSY5_9EUKA</name>
<gene>
    <name evidence="2" type="ORF">M9Y10_044480</name>
</gene>
<evidence type="ECO:0000256" key="1">
    <source>
        <dbReference type="SAM" id="MobiDB-lite"/>
    </source>
</evidence>
<sequence>MNFFIFLDGQITHVAKFTVSTSLFDTPIQTIIDCFAEDVKKNVNDMFDPSRYNVYIDDHSDLTSSRPPTLLENLENPISTLEGKDFDLILSLVEPLPTHQQLPEVDESPDVIQQQMFDEAIQQAKMALANRDFKTANYIIQKARKLNKDDPTPLHLHVILYMKLHRFKMAIEYSTNATRIFPTDKTALMLSARAHQRAGLHDEAIELYKRVFLFSPHNTTEYDEINLGIARSLLALEYPDQALSLVKPIVNSNPLNLKATVLMGKILARQGRLAEGLHYVIRNFSIEPDHKASRKFIGEHVFNERQAELLRAELGDGIQNPFIMFYVAHILNEYGSCGAAQYFFMHAVKELPSDASVAVGCIKNCISICIEPREVLEIANSFIPYIEKRTDSLSALMKDFDLTKLEKDFDSSLTKPIPAKQCVAVGQGTEKDANFKIEQYDTIWFTILLEGFLFARGFITAAETLVRNVQQFVGKYNFSKTVISAEIQYHLYIASLVSTIERPLIVKNRFYVIGDEHCLSLAWRTINFKGSPYVFVPIVIENLHPTSLSSSAMSVARTSFWSSLRMIPENSKVVFCTAEIDSSSTTGSTGSLDRGESQTIEEALSLQIESLLRVTHKISADRKCQIWVHPMHYMPSEPLKTIVDFNDKLARLVWFGSKEHPNVRMIDIFDQLVTCDKDGAYQFKQEYFIDNGWHLSPNYLKLVEESLNNDKILLDKHMAKFVNENFDKDMDEIYYEIDGRKVSLKIKDTPDLAAQQPNEQSTNSNSNNQQNQPNSNTNTNSNTKENDK</sequence>
<accession>A0ABR2JSY5</accession>
<dbReference type="SUPFAM" id="SSF48452">
    <property type="entry name" value="TPR-like"/>
    <property type="match status" value="1"/>
</dbReference>
<proteinExistence type="predicted"/>
<dbReference type="Pfam" id="PF13432">
    <property type="entry name" value="TPR_16"/>
    <property type="match status" value="1"/>
</dbReference>
<evidence type="ECO:0000313" key="2">
    <source>
        <dbReference type="EMBL" id="KAK8881844.1"/>
    </source>
</evidence>
<feature type="region of interest" description="Disordered" evidence="1">
    <location>
        <begin position="748"/>
        <end position="788"/>
    </location>
</feature>
<protein>
    <recommendedName>
        <fullName evidence="4">TPR Domain containing protein</fullName>
    </recommendedName>
</protein>
<reference evidence="2 3" key="1">
    <citation type="submission" date="2024-04" db="EMBL/GenBank/DDBJ databases">
        <title>Tritrichomonas musculus Genome.</title>
        <authorList>
            <person name="Alves-Ferreira E."/>
            <person name="Grigg M."/>
            <person name="Lorenzi H."/>
            <person name="Galac M."/>
        </authorList>
    </citation>
    <scope>NUCLEOTIDE SEQUENCE [LARGE SCALE GENOMIC DNA]</scope>
    <source>
        <strain evidence="2 3">EAF2021</strain>
    </source>
</reference>
<dbReference type="Proteomes" id="UP001470230">
    <property type="component" value="Unassembled WGS sequence"/>
</dbReference>
<keyword evidence="3" id="KW-1185">Reference proteome</keyword>
<dbReference type="EMBL" id="JAPFFF010000009">
    <property type="protein sequence ID" value="KAK8881844.1"/>
    <property type="molecule type" value="Genomic_DNA"/>
</dbReference>
<dbReference type="Gene3D" id="1.25.40.10">
    <property type="entry name" value="Tetratricopeptide repeat domain"/>
    <property type="match status" value="1"/>
</dbReference>
<comment type="caution">
    <text evidence="2">The sequence shown here is derived from an EMBL/GenBank/DDBJ whole genome shotgun (WGS) entry which is preliminary data.</text>
</comment>
<organism evidence="2 3">
    <name type="scientific">Tritrichomonas musculus</name>
    <dbReference type="NCBI Taxonomy" id="1915356"/>
    <lineage>
        <taxon>Eukaryota</taxon>
        <taxon>Metamonada</taxon>
        <taxon>Parabasalia</taxon>
        <taxon>Tritrichomonadida</taxon>
        <taxon>Tritrichomonadidae</taxon>
        <taxon>Tritrichomonas</taxon>
    </lineage>
</organism>
<evidence type="ECO:0008006" key="4">
    <source>
        <dbReference type="Google" id="ProtNLM"/>
    </source>
</evidence>
<feature type="compositionally biased region" description="Low complexity" evidence="1">
    <location>
        <begin position="755"/>
        <end position="788"/>
    </location>
</feature>